<dbReference type="STRING" id="313628.LNTAR_09334"/>
<dbReference type="InterPro" id="IPR006101">
    <property type="entry name" value="Glyco_hydro_2"/>
</dbReference>
<dbReference type="EMBL" id="ABCK01000004">
    <property type="protein sequence ID" value="EDM28762.1"/>
    <property type="molecule type" value="Genomic_DNA"/>
</dbReference>
<comment type="similarity">
    <text evidence="1">Belongs to the glycosyl hydrolase 2 family.</text>
</comment>
<reference evidence="8 9" key="1">
    <citation type="journal article" date="2010" name="J. Bacteriol.">
        <title>Genome sequence of Lentisphaera araneosa HTCC2155T, the type species of the order Lentisphaerales in the phylum Lentisphaerae.</title>
        <authorList>
            <person name="Thrash J.C."/>
            <person name="Cho J.C."/>
            <person name="Vergin K.L."/>
            <person name="Morris R.M."/>
            <person name="Giovannoni S.J."/>
        </authorList>
    </citation>
    <scope>NUCLEOTIDE SEQUENCE [LARGE SCALE GENOMIC DNA]</scope>
    <source>
        <strain evidence="8 9">HTCC2155</strain>
    </source>
</reference>
<comment type="caution">
    <text evidence="8">The sequence shown here is derived from an EMBL/GenBank/DDBJ whole genome shotgun (WGS) entry which is preliminary data.</text>
</comment>
<dbReference type="SUPFAM" id="SSF49303">
    <property type="entry name" value="beta-Galactosidase/glucuronidase domain"/>
    <property type="match status" value="1"/>
</dbReference>
<protein>
    <submittedName>
        <fullName evidence="8">Beta-glucuronidase</fullName>
    </submittedName>
</protein>
<dbReference type="InterPro" id="IPR013783">
    <property type="entry name" value="Ig-like_fold"/>
</dbReference>
<dbReference type="InterPro" id="IPR036156">
    <property type="entry name" value="Beta-gal/glucu_dom_sf"/>
</dbReference>
<evidence type="ECO:0000256" key="1">
    <source>
        <dbReference type="ARBA" id="ARBA00007401"/>
    </source>
</evidence>
<dbReference type="Gene3D" id="3.20.20.80">
    <property type="entry name" value="Glycosidases"/>
    <property type="match status" value="1"/>
</dbReference>
<dbReference type="InterPro" id="IPR006103">
    <property type="entry name" value="Glyco_hydro_2_cat"/>
</dbReference>
<feature type="domain" description="Glycosyl hydrolases family 2 sugar binding" evidence="7">
    <location>
        <begin position="10"/>
        <end position="141"/>
    </location>
</feature>
<sequence>MFKTRNSFIDLNGTWKFNPDPYQRCRQQSWWKQEGDNSGFFPCFNMDGMWDTQVPSTWKKEFEELKWYDGHANYARDFDVNEIPEGHEAFLCIDSATYRSEVYLNGEHVGNHEWGYSPFQFKVTDLLKEGSNRLFVLIDNFMQEDRVPGIRTDWNNDGGLTGSVRIIFVPKSYVENFRTQTVLEDGKVKVQVEIFAQSTEGETTLDYEFKIDELALSHKASAKVGEKEKFEFVLEPSQIELWDQENPKLYDTIIETATETIKDEIGFREIKTEGEKILLNGKEIRLYGVAVHSEFPDTGRVPTAEGIELMLEKARELGCNFLRCAHYPYAEEFGKAMDRAGMLWWEEVPVYWLPKIHEEPLLSKALGMMREAVLRDWNRASLIFWSVSNECAGDGTAAGSNSDLTTGNYPYWTKACAQIRDLDPSRLISSADSGHRKTEANKDWTPDAGDHFDTEIAKESWHPGHPDEFYELMDVLGANLYVSNPGDNPIATQKFVDMLKRFNKPLMITEFGSMSTTEETDRPETDLGHPVRHEKILREAYATYHDHEEIVGYVPWALMDCRVPMHWRWYNRGSGTFAYGMLDNNYQKKHVFDVVQDEITKLRKRFND</sequence>
<dbReference type="GO" id="GO:0004553">
    <property type="term" value="F:hydrolase activity, hydrolyzing O-glycosyl compounds"/>
    <property type="evidence" value="ECO:0007669"/>
    <property type="project" value="InterPro"/>
</dbReference>
<dbReference type="InterPro" id="IPR017853">
    <property type="entry name" value="GH"/>
</dbReference>
<dbReference type="eggNOG" id="COG3250">
    <property type="taxonomic scope" value="Bacteria"/>
</dbReference>
<feature type="domain" description="Glycoside hydrolase family 2 immunoglobulin-like beta-sandwich" evidence="5">
    <location>
        <begin position="173"/>
        <end position="268"/>
    </location>
</feature>
<dbReference type="SUPFAM" id="SSF51445">
    <property type="entry name" value="(Trans)glycosidases"/>
    <property type="match status" value="1"/>
</dbReference>
<dbReference type="Pfam" id="PF00703">
    <property type="entry name" value="Glyco_hydro_2"/>
    <property type="match status" value="1"/>
</dbReference>
<evidence type="ECO:0000313" key="9">
    <source>
        <dbReference type="Proteomes" id="UP000004947"/>
    </source>
</evidence>
<gene>
    <name evidence="8" type="ORF">LNTAR_09334</name>
</gene>
<evidence type="ECO:0000313" key="8">
    <source>
        <dbReference type="EMBL" id="EDM28762.1"/>
    </source>
</evidence>
<dbReference type="PRINTS" id="PR00132">
    <property type="entry name" value="GLHYDRLASE2"/>
</dbReference>
<organism evidence="8 9">
    <name type="scientific">Lentisphaera araneosa HTCC2155</name>
    <dbReference type="NCBI Taxonomy" id="313628"/>
    <lineage>
        <taxon>Bacteria</taxon>
        <taxon>Pseudomonadati</taxon>
        <taxon>Lentisphaerota</taxon>
        <taxon>Lentisphaeria</taxon>
        <taxon>Lentisphaerales</taxon>
        <taxon>Lentisphaeraceae</taxon>
        <taxon>Lentisphaera</taxon>
    </lineage>
</organism>
<dbReference type="InterPro" id="IPR008979">
    <property type="entry name" value="Galactose-bd-like_sf"/>
</dbReference>
<evidence type="ECO:0000256" key="3">
    <source>
        <dbReference type="ARBA" id="ARBA00023295"/>
    </source>
</evidence>
<keyword evidence="3" id="KW-0326">Glycosidase</keyword>
<feature type="domain" description="Glycoside hydrolase family 2 catalytic" evidence="6">
    <location>
        <begin position="271"/>
        <end position="512"/>
    </location>
</feature>
<dbReference type="InterPro" id="IPR006102">
    <property type="entry name" value="Ig-like_GH2"/>
</dbReference>
<evidence type="ECO:0000256" key="2">
    <source>
        <dbReference type="ARBA" id="ARBA00022801"/>
    </source>
</evidence>
<feature type="region of interest" description="Disordered" evidence="4">
    <location>
        <begin position="428"/>
        <end position="448"/>
    </location>
</feature>
<dbReference type="InterPro" id="IPR023232">
    <property type="entry name" value="Glyco_hydro_2_AS"/>
</dbReference>
<dbReference type="Gene3D" id="2.60.120.260">
    <property type="entry name" value="Galactose-binding domain-like"/>
    <property type="match status" value="1"/>
</dbReference>
<dbReference type="PANTHER" id="PTHR42732">
    <property type="entry name" value="BETA-GALACTOSIDASE"/>
    <property type="match status" value="1"/>
</dbReference>
<keyword evidence="2" id="KW-0378">Hydrolase</keyword>
<dbReference type="PROSITE" id="PS00608">
    <property type="entry name" value="GLYCOSYL_HYDROL_F2_2"/>
    <property type="match status" value="1"/>
</dbReference>
<feature type="compositionally biased region" description="Basic and acidic residues" evidence="4">
    <location>
        <begin position="433"/>
        <end position="448"/>
    </location>
</feature>
<dbReference type="Gene3D" id="2.60.40.10">
    <property type="entry name" value="Immunoglobulins"/>
    <property type="match status" value="1"/>
</dbReference>
<accession>A6DIA8</accession>
<dbReference type="Proteomes" id="UP000004947">
    <property type="component" value="Unassembled WGS sequence"/>
</dbReference>
<dbReference type="AlphaFoldDB" id="A6DIA8"/>
<dbReference type="RefSeq" id="WP_007277639.1">
    <property type="nucleotide sequence ID" value="NZ_ABCK01000004.1"/>
</dbReference>
<dbReference type="Pfam" id="PF02837">
    <property type="entry name" value="Glyco_hydro_2_N"/>
    <property type="match status" value="1"/>
</dbReference>
<dbReference type="InterPro" id="IPR051913">
    <property type="entry name" value="GH2_Domain-Containing"/>
</dbReference>
<dbReference type="SUPFAM" id="SSF49785">
    <property type="entry name" value="Galactose-binding domain-like"/>
    <property type="match status" value="1"/>
</dbReference>
<dbReference type="GO" id="GO:0005975">
    <property type="term" value="P:carbohydrate metabolic process"/>
    <property type="evidence" value="ECO:0007669"/>
    <property type="project" value="InterPro"/>
</dbReference>
<proteinExistence type="inferred from homology"/>
<evidence type="ECO:0000259" key="5">
    <source>
        <dbReference type="Pfam" id="PF00703"/>
    </source>
</evidence>
<name>A6DIA8_9BACT</name>
<keyword evidence="9" id="KW-1185">Reference proteome</keyword>
<evidence type="ECO:0000256" key="4">
    <source>
        <dbReference type="SAM" id="MobiDB-lite"/>
    </source>
</evidence>
<evidence type="ECO:0000259" key="7">
    <source>
        <dbReference type="Pfam" id="PF02837"/>
    </source>
</evidence>
<evidence type="ECO:0000259" key="6">
    <source>
        <dbReference type="Pfam" id="PF02836"/>
    </source>
</evidence>
<dbReference type="InterPro" id="IPR006104">
    <property type="entry name" value="Glyco_hydro_2_N"/>
</dbReference>
<dbReference type="PANTHER" id="PTHR42732:SF1">
    <property type="entry name" value="BETA-MANNOSIDASE"/>
    <property type="match status" value="1"/>
</dbReference>
<dbReference type="Pfam" id="PF02836">
    <property type="entry name" value="Glyco_hydro_2_C"/>
    <property type="match status" value="1"/>
</dbReference>